<sequence>MSHSSPSPTIREIRDAIRAGTRTIDQTVQQAFDAAQRLQPELQAFIHLPAAPIVNRASPHAPLAGVPVGIKDLIDTADMPTAYGSPAYEGRRPDKDAWVVARLREAGATVLGKTVTTEFAWRQPGATTNPWNSDHTPGGSSSGSAAAVAAGIVPLALGTQTFGSVIRPAAYCGVVGAKPSYGTIARTGVLPLSGSLDHLGVFTTNVADAVHALSILAGSDADDPHASHNSRKRKDPGDAAKRPPRIGVLREQIGGPIDKAQQHVLNQLALRLRADGAEIVAADLPAELADAARHASILLAVEAALTHGELVDRSPDLVSAPITALVEEGRAVRATEYAKAKAVQVQMAVRFDQWLTESAGLDALLVAPASGEAPRGLDYTGDAAFCTPWTFLGVPAVTLPVGFGPEGLPLGVQLVGASQHDATLLSLAEWVEGRTGWNIAVASR</sequence>
<evidence type="ECO:0000256" key="1">
    <source>
        <dbReference type="ARBA" id="ARBA00009199"/>
    </source>
</evidence>
<dbReference type="PANTHER" id="PTHR11895">
    <property type="entry name" value="TRANSAMIDASE"/>
    <property type="match status" value="1"/>
</dbReference>
<dbReference type="EMBL" id="VOSW01000038">
    <property type="protein sequence ID" value="KAE8758062.1"/>
    <property type="molecule type" value="Genomic_DNA"/>
</dbReference>
<name>A0A6N6WBN0_9BURK</name>
<evidence type="ECO:0000256" key="2">
    <source>
        <dbReference type="SAM" id="MobiDB-lite"/>
    </source>
</evidence>
<reference evidence="4 5" key="1">
    <citation type="journal article" date="2020" name="Int. J. Syst. Evol. Microbiol.">
        <title>Paraburkholderia madseniana sp. nov., a phenolic acid-degrading bacterium isolated from acidic forest soil.</title>
        <authorList>
            <person name="Wilhelm R.C."/>
            <person name="Murphy S.J.L."/>
            <person name="Feriancek N.M."/>
            <person name="Karasz D.C."/>
            <person name="DeRito C.M."/>
            <person name="Newman J.D."/>
            <person name="Buckley D.H."/>
        </authorList>
    </citation>
    <scope>NUCLEOTIDE SEQUENCE [LARGE SCALE GENOMIC DNA]</scope>
    <source>
        <strain evidence="4 5">RP11</strain>
    </source>
</reference>
<comment type="caution">
    <text evidence="4">The sequence shown here is derived from an EMBL/GenBank/DDBJ whole genome shotgun (WGS) entry which is preliminary data.</text>
</comment>
<dbReference type="InterPro" id="IPR036928">
    <property type="entry name" value="AS_sf"/>
</dbReference>
<evidence type="ECO:0000313" key="5">
    <source>
        <dbReference type="Proteomes" id="UP000463700"/>
    </source>
</evidence>
<evidence type="ECO:0000259" key="3">
    <source>
        <dbReference type="Pfam" id="PF01425"/>
    </source>
</evidence>
<protein>
    <submittedName>
        <fullName evidence="4">Amidase</fullName>
    </submittedName>
</protein>
<dbReference type="Proteomes" id="UP000463700">
    <property type="component" value="Unassembled WGS sequence"/>
</dbReference>
<feature type="region of interest" description="Disordered" evidence="2">
    <location>
        <begin position="220"/>
        <end position="245"/>
    </location>
</feature>
<dbReference type="PANTHER" id="PTHR11895:SF7">
    <property type="entry name" value="GLUTAMYL-TRNA(GLN) AMIDOTRANSFERASE SUBUNIT A, MITOCHONDRIAL"/>
    <property type="match status" value="1"/>
</dbReference>
<feature type="domain" description="Amidase" evidence="3">
    <location>
        <begin position="57"/>
        <end position="425"/>
    </location>
</feature>
<accession>A0A6N6WBN0</accession>
<dbReference type="Gene3D" id="3.90.1300.10">
    <property type="entry name" value="Amidase signature (AS) domain"/>
    <property type="match status" value="1"/>
</dbReference>
<organism evidence="4 5">
    <name type="scientific">Paraburkholderia madseniana</name>
    <dbReference type="NCBI Taxonomy" id="2599607"/>
    <lineage>
        <taxon>Bacteria</taxon>
        <taxon>Pseudomonadati</taxon>
        <taxon>Pseudomonadota</taxon>
        <taxon>Betaproteobacteria</taxon>
        <taxon>Burkholderiales</taxon>
        <taxon>Burkholderiaceae</taxon>
        <taxon>Paraburkholderia</taxon>
    </lineage>
</organism>
<dbReference type="AlphaFoldDB" id="A0A6N6WBN0"/>
<evidence type="ECO:0000313" key="4">
    <source>
        <dbReference type="EMBL" id="KAE8758062.1"/>
    </source>
</evidence>
<dbReference type="InterPro" id="IPR023631">
    <property type="entry name" value="Amidase_dom"/>
</dbReference>
<dbReference type="Pfam" id="PF01425">
    <property type="entry name" value="Amidase"/>
    <property type="match status" value="1"/>
</dbReference>
<dbReference type="GO" id="GO:0003824">
    <property type="term" value="F:catalytic activity"/>
    <property type="evidence" value="ECO:0007669"/>
    <property type="project" value="InterPro"/>
</dbReference>
<dbReference type="RefSeq" id="WP_154561980.1">
    <property type="nucleotide sequence ID" value="NZ_VOSW01000038.1"/>
</dbReference>
<gene>
    <name evidence="4" type="ORF">FSO04_20720</name>
</gene>
<proteinExistence type="inferred from homology"/>
<dbReference type="InterPro" id="IPR000120">
    <property type="entry name" value="Amidase"/>
</dbReference>
<dbReference type="SUPFAM" id="SSF75304">
    <property type="entry name" value="Amidase signature (AS) enzymes"/>
    <property type="match status" value="1"/>
</dbReference>
<dbReference type="OrthoDB" id="8641877at2"/>
<comment type="similarity">
    <text evidence="1">Belongs to the amidase family.</text>
</comment>